<comment type="caution">
    <text evidence="1">The sequence shown here is derived from an EMBL/GenBank/DDBJ whole genome shotgun (WGS) entry which is preliminary data.</text>
</comment>
<proteinExistence type="predicted"/>
<sequence length="40" mass="4473">MRYLVFPLRTAASTPDIIRLNSLGIVSIIFSCAEIICLDF</sequence>
<organism evidence="1 2">
    <name type="scientific">Bacteroides uniformis</name>
    <dbReference type="NCBI Taxonomy" id="820"/>
    <lineage>
        <taxon>Bacteria</taxon>
        <taxon>Pseudomonadati</taxon>
        <taxon>Bacteroidota</taxon>
        <taxon>Bacteroidia</taxon>
        <taxon>Bacteroidales</taxon>
        <taxon>Bacteroidaceae</taxon>
        <taxon>Bacteroides</taxon>
    </lineage>
</organism>
<protein>
    <submittedName>
        <fullName evidence="1">Uncharacterized protein</fullName>
    </submittedName>
</protein>
<dbReference type="Proteomes" id="UP001214113">
    <property type="component" value="Unassembled WGS sequence"/>
</dbReference>
<gene>
    <name evidence="1" type="ORF">POZ22_11120</name>
</gene>
<evidence type="ECO:0000313" key="1">
    <source>
        <dbReference type="EMBL" id="MDC1855325.1"/>
    </source>
</evidence>
<dbReference type="AlphaFoldDB" id="A0AAW6GB41"/>
<evidence type="ECO:0000313" key="2">
    <source>
        <dbReference type="Proteomes" id="UP001214113"/>
    </source>
</evidence>
<dbReference type="EMBL" id="JAQNSB010000015">
    <property type="protein sequence ID" value="MDC1855325.1"/>
    <property type="molecule type" value="Genomic_DNA"/>
</dbReference>
<reference evidence="1" key="1">
    <citation type="submission" date="2022-10" db="EMBL/GenBank/DDBJ databases">
        <title>Human gut microbiome strain richness.</title>
        <authorList>
            <person name="Chen-Liaw A."/>
        </authorList>
    </citation>
    <scope>NUCLEOTIDE SEQUENCE</scope>
    <source>
        <strain evidence="1">BSD2780061687st1_G10_BSD2780061687b_171204</strain>
    </source>
</reference>
<name>A0AAW6GB41_BACUN</name>
<accession>A0AAW6GB41</accession>
<dbReference type="RefSeq" id="WP_255425192.1">
    <property type="nucleotide sequence ID" value="NZ_BAABYI010000001.1"/>
</dbReference>
<dbReference type="PROSITE" id="PS51257">
    <property type="entry name" value="PROKAR_LIPOPROTEIN"/>
    <property type="match status" value="1"/>
</dbReference>